<dbReference type="SUPFAM" id="SSF54427">
    <property type="entry name" value="NTF2-like"/>
    <property type="match status" value="1"/>
</dbReference>
<protein>
    <recommendedName>
        <fullName evidence="3">Wound-induced protein 1</fullName>
    </recommendedName>
</protein>
<evidence type="ECO:0000313" key="1">
    <source>
        <dbReference type="EMBL" id="KAJ9168051.1"/>
    </source>
</evidence>
<gene>
    <name evidence="1" type="ORF">P3X46_019625</name>
</gene>
<dbReference type="Pfam" id="PF07107">
    <property type="entry name" value="WI12"/>
    <property type="match status" value="1"/>
</dbReference>
<sequence length="165" mass="19523">MRINHMELMPEKDVIKFPISELETHSRRIIKTLYKALASRQTEIAAKLLVTSSDIEWWFHGPPHCNHMMRMLTGDQSRQIEFRFKPRSIKAIGDRVIVEGWKGLNAYWVHVWSLEDGIVTQFREYFNTWLTVIHRVSEDGDAIRLWQSEPRQRLNRSLPDLVLAI</sequence>
<dbReference type="PANTHER" id="PTHR33703">
    <property type="entry name" value="OS07G0691300 PROTEIN"/>
    <property type="match status" value="1"/>
</dbReference>
<dbReference type="Gene3D" id="3.10.450.50">
    <property type="match status" value="1"/>
</dbReference>
<comment type="caution">
    <text evidence="1">The sequence shown here is derived from an EMBL/GenBank/DDBJ whole genome shotgun (WGS) entry which is preliminary data.</text>
</comment>
<dbReference type="PANTHER" id="PTHR33703:SF14">
    <property type="entry name" value="WOUND-INDUCED PROTEIN, WUN1-RELATED"/>
    <property type="match status" value="1"/>
</dbReference>
<name>A0ABQ9LN86_HEVBR</name>
<evidence type="ECO:0008006" key="3">
    <source>
        <dbReference type="Google" id="ProtNLM"/>
    </source>
</evidence>
<reference evidence="1" key="1">
    <citation type="journal article" date="2023" name="Plant Biotechnol. J.">
        <title>Chromosome-level wild Hevea brasiliensis genome provides new tools for genomic-assisted breeding and valuable loci to elevate rubber yield.</title>
        <authorList>
            <person name="Cheng H."/>
            <person name="Song X."/>
            <person name="Hu Y."/>
            <person name="Wu T."/>
            <person name="Yang Q."/>
            <person name="An Z."/>
            <person name="Feng S."/>
            <person name="Deng Z."/>
            <person name="Wu W."/>
            <person name="Zeng X."/>
            <person name="Tu M."/>
            <person name="Wang X."/>
            <person name="Huang H."/>
        </authorList>
    </citation>
    <scope>NUCLEOTIDE SEQUENCE</scope>
    <source>
        <strain evidence="1">MT/VB/25A 57/8</strain>
    </source>
</reference>
<keyword evidence="2" id="KW-1185">Reference proteome</keyword>
<evidence type="ECO:0000313" key="2">
    <source>
        <dbReference type="Proteomes" id="UP001174677"/>
    </source>
</evidence>
<dbReference type="InterPro" id="IPR032710">
    <property type="entry name" value="NTF2-like_dom_sf"/>
</dbReference>
<dbReference type="Proteomes" id="UP001174677">
    <property type="component" value="Chromosome 11"/>
</dbReference>
<proteinExistence type="predicted"/>
<dbReference type="EMBL" id="JARPOI010000011">
    <property type="protein sequence ID" value="KAJ9168051.1"/>
    <property type="molecule type" value="Genomic_DNA"/>
</dbReference>
<organism evidence="1 2">
    <name type="scientific">Hevea brasiliensis</name>
    <name type="common">Para rubber tree</name>
    <name type="synonym">Siphonia brasiliensis</name>
    <dbReference type="NCBI Taxonomy" id="3981"/>
    <lineage>
        <taxon>Eukaryota</taxon>
        <taxon>Viridiplantae</taxon>
        <taxon>Streptophyta</taxon>
        <taxon>Embryophyta</taxon>
        <taxon>Tracheophyta</taxon>
        <taxon>Spermatophyta</taxon>
        <taxon>Magnoliopsida</taxon>
        <taxon>eudicotyledons</taxon>
        <taxon>Gunneridae</taxon>
        <taxon>Pentapetalae</taxon>
        <taxon>rosids</taxon>
        <taxon>fabids</taxon>
        <taxon>Malpighiales</taxon>
        <taxon>Euphorbiaceae</taxon>
        <taxon>Crotonoideae</taxon>
        <taxon>Micrandreae</taxon>
        <taxon>Hevea</taxon>
    </lineage>
</organism>
<dbReference type="InterPro" id="IPR009798">
    <property type="entry name" value="Wun1-like"/>
</dbReference>
<accession>A0ABQ9LN86</accession>